<organism evidence="1 2">
    <name type="scientific">Pterulicium gracile</name>
    <dbReference type="NCBI Taxonomy" id="1884261"/>
    <lineage>
        <taxon>Eukaryota</taxon>
        <taxon>Fungi</taxon>
        <taxon>Dikarya</taxon>
        <taxon>Basidiomycota</taxon>
        <taxon>Agaricomycotina</taxon>
        <taxon>Agaricomycetes</taxon>
        <taxon>Agaricomycetidae</taxon>
        <taxon>Agaricales</taxon>
        <taxon>Pleurotineae</taxon>
        <taxon>Pterulaceae</taxon>
        <taxon>Pterulicium</taxon>
    </lineage>
</organism>
<name>A0A5C3QFL2_9AGAR</name>
<reference evidence="1 2" key="1">
    <citation type="journal article" date="2019" name="Nat. Ecol. Evol.">
        <title>Megaphylogeny resolves global patterns of mushroom evolution.</title>
        <authorList>
            <person name="Varga T."/>
            <person name="Krizsan K."/>
            <person name="Foldi C."/>
            <person name="Dima B."/>
            <person name="Sanchez-Garcia M."/>
            <person name="Sanchez-Ramirez S."/>
            <person name="Szollosi G.J."/>
            <person name="Szarkandi J.G."/>
            <person name="Papp V."/>
            <person name="Albert L."/>
            <person name="Andreopoulos W."/>
            <person name="Angelini C."/>
            <person name="Antonin V."/>
            <person name="Barry K.W."/>
            <person name="Bougher N.L."/>
            <person name="Buchanan P."/>
            <person name="Buyck B."/>
            <person name="Bense V."/>
            <person name="Catcheside P."/>
            <person name="Chovatia M."/>
            <person name="Cooper J."/>
            <person name="Damon W."/>
            <person name="Desjardin D."/>
            <person name="Finy P."/>
            <person name="Geml J."/>
            <person name="Haridas S."/>
            <person name="Hughes K."/>
            <person name="Justo A."/>
            <person name="Karasinski D."/>
            <person name="Kautmanova I."/>
            <person name="Kiss B."/>
            <person name="Kocsube S."/>
            <person name="Kotiranta H."/>
            <person name="LaButti K.M."/>
            <person name="Lechner B.E."/>
            <person name="Liimatainen K."/>
            <person name="Lipzen A."/>
            <person name="Lukacs Z."/>
            <person name="Mihaltcheva S."/>
            <person name="Morgado L.N."/>
            <person name="Niskanen T."/>
            <person name="Noordeloos M.E."/>
            <person name="Ohm R.A."/>
            <person name="Ortiz-Santana B."/>
            <person name="Ovrebo C."/>
            <person name="Racz N."/>
            <person name="Riley R."/>
            <person name="Savchenko A."/>
            <person name="Shiryaev A."/>
            <person name="Soop K."/>
            <person name="Spirin V."/>
            <person name="Szebenyi C."/>
            <person name="Tomsovsky M."/>
            <person name="Tulloss R.E."/>
            <person name="Uehling J."/>
            <person name="Grigoriev I.V."/>
            <person name="Vagvolgyi C."/>
            <person name="Papp T."/>
            <person name="Martin F.M."/>
            <person name="Miettinen O."/>
            <person name="Hibbett D.S."/>
            <person name="Nagy L.G."/>
        </authorList>
    </citation>
    <scope>NUCLEOTIDE SEQUENCE [LARGE SCALE GENOMIC DNA]</scope>
    <source>
        <strain evidence="1 2">CBS 309.79</strain>
    </source>
</reference>
<evidence type="ECO:0000313" key="2">
    <source>
        <dbReference type="Proteomes" id="UP000305067"/>
    </source>
</evidence>
<gene>
    <name evidence="1" type="ORF">BDV98DRAFT_571965</name>
</gene>
<keyword evidence="2" id="KW-1185">Reference proteome</keyword>
<dbReference type="SUPFAM" id="SSF52540">
    <property type="entry name" value="P-loop containing nucleoside triphosphate hydrolases"/>
    <property type="match status" value="1"/>
</dbReference>
<protein>
    <recommendedName>
        <fullName evidence="3">ATPase AAA-type core domain-containing protein</fullName>
    </recommendedName>
</protein>
<evidence type="ECO:0000313" key="1">
    <source>
        <dbReference type="EMBL" id="TFK98928.1"/>
    </source>
</evidence>
<sequence length="71" mass="7955">MLDCIFSWIMDRPMKSSNNLAPIDRQFLCVLGYPGSGKPTIAVAIAERLACFGRNIFCANYFIQRGHSVDN</sequence>
<proteinExistence type="predicted"/>
<dbReference type="Proteomes" id="UP000305067">
    <property type="component" value="Unassembled WGS sequence"/>
</dbReference>
<dbReference type="AlphaFoldDB" id="A0A5C3QFL2"/>
<accession>A0A5C3QFL2</accession>
<dbReference type="InterPro" id="IPR027417">
    <property type="entry name" value="P-loop_NTPase"/>
</dbReference>
<dbReference type="EMBL" id="ML178836">
    <property type="protein sequence ID" value="TFK98928.1"/>
    <property type="molecule type" value="Genomic_DNA"/>
</dbReference>
<evidence type="ECO:0008006" key="3">
    <source>
        <dbReference type="Google" id="ProtNLM"/>
    </source>
</evidence>